<dbReference type="EMBL" id="PDUD01000024">
    <property type="protein sequence ID" value="PHN04706.1"/>
    <property type="molecule type" value="Genomic_DNA"/>
</dbReference>
<dbReference type="InterPro" id="IPR011008">
    <property type="entry name" value="Dimeric_a/b-barrel"/>
</dbReference>
<accession>A0A2D0N8J1</accession>
<dbReference type="OrthoDB" id="9798439at2"/>
<dbReference type="Proteomes" id="UP000223913">
    <property type="component" value="Unassembled WGS sequence"/>
</dbReference>
<dbReference type="SUPFAM" id="SSF54909">
    <property type="entry name" value="Dimeric alpha+beta barrel"/>
    <property type="match status" value="1"/>
</dbReference>
<organism evidence="1 2">
    <name type="scientific">Flavilitoribacter nigricans (strain ATCC 23147 / DSM 23189 / NBRC 102662 / NCIMB 1420 / SS-2)</name>
    <name type="common">Lewinella nigricans</name>
    <dbReference type="NCBI Taxonomy" id="1122177"/>
    <lineage>
        <taxon>Bacteria</taxon>
        <taxon>Pseudomonadati</taxon>
        <taxon>Bacteroidota</taxon>
        <taxon>Saprospiria</taxon>
        <taxon>Saprospirales</taxon>
        <taxon>Lewinellaceae</taxon>
        <taxon>Flavilitoribacter</taxon>
    </lineage>
</organism>
<reference evidence="1 2" key="1">
    <citation type="submission" date="2017-10" db="EMBL/GenBank/DDBJ databases">
        <title>The draft genome sequence of Lewinella nigricans NBRC 102662.</title>
        <authorList>
            <person name="Wang K."/>
        </authorList>
    </citation>
    <scope>NUCLEOTIDE SEQUENCE [LARGE SCALE GENOMIC DNA]</scope>
    <source>
        <strain evidence="1 2">NBRC 102662</strain>
    </source>
</reference>
<protein>
    <recommendedName>
        <fullName evidence="3">Antibiotic biosynthesis monooxygenase</fullName>
    </recommendedName>
</protein>
<name>A0A2D0N8J1_FLAN2</name>
<dbReference type="Gene3D" id="3.30.70.100">
    <property type="match status" value="1"/>
</dbReference>
<sequence length="95" mass="11135">MIIVLVEHFLNNEGIHYFPEWIDRARPVLAPFEGYLNIRRMKDVENASRCVLMLEFAELGQLRSWAKSTEHNELVALLDPYVVQKRQSKVYSVSD</sequence>
<gene>
    <name evidence="1" type="ORF">CRP01_19515</name>
</gene>
<evidence type="ECO:0008006" key="3">
    <source>
        <dbReference type="Google" id="ProtNLM"/>
    </source>
</evidence>
<comment type="caution">
    <text evidence="1">The sequence shown here is derived from an EMBL/GenBank/DDBJ whole genome shotgun (WGS) entry which is preliminary data.</text>
</comment>
<evidence type="ECO:0000313" key="2">
    <source>
        <dbReference type="Proteomes" id="UP000223913"/>
    </source>
</evidence>
<evidence type="ECO:0000313" key="1">
    <source>
        <dbReference type="EMBL" id="PHN04706.1"/>
    </source>
</evidence>
<dbReference type="AlphaFoldDB" id="A0A2D0N8J1"/>
<proteinExistence type="predicted"/>
<keyword evidence="2" id="KW-1185">Reference proteome</keyword>
<dbReference type="RefSeq" id="WP_099151765.1">
    <property type="nucleotide sequence ID" value="NZ_PDUD01000024.1"/>
</dbReference>